<protein>
    <recommendedName>
        <fullName evidence="3">THUMP domain-containing protein</fullName>
    </recommendedName>
</protein>
<dbReference type="AlphaFoldDB" id="A0A9W9VKH9"/>
<gene>
    <name evidence="4" type="ORF">N7517_000677</name>
</gene>
<name>A0A9W9VKH9_9EURO</name>
<dbReference type="SMART" id="SM00981">
    <property type="entry name" value="THUMP"/>
    <property type="match status" value="1"/>
</dbReference>
<proteinExistence type="predicted"/>
<organism evidence="4 5">
    <name type="scientific">Penicillium concentricum</name>
    <dbReference type="NCBI Taxonomy" id="293559"/>
    <lineage>
        <taxon>Eukaryota</taxon>
        <taxon>Fungi</taxon>
        <taxon>Dikarya</taxon>
        <taxon>Ascomycota</taxon>
        <taxon>Pezizomycotina</taxon>
        <taxon>Eurotiomycetes</taxon>
        <taxon>Eurotiomycetidae</taxon>
        <taxon>Eurotiales</taxon>
        <taxon>Aspergillaceae</taxon>
        <taxon>Penicillium</taxon>
    </lineage>
</organism>
<dbReference type="PANTHER" id="PTHR13452">
    <property type="entry name" value="THUMP DOMAIN CONTAINING PROTEIN 1-RELATED"/>
    <property type="match status" value="1"/>
</dbReference>
<dbReference type="GO" id="GO:0003723">
    <property type="term" value="F:RNA binding"/>
    <property type="evidence" value="ECO:0007669"/>
    <property type="project" value="UniProtKB-UniRule"/>
</dbReference>
<feature type="region of interest" description="Disordered" evidence="2">
    <location>
        <begin position="17"/>
        <end position="38"/>
    </location>
</feature>
<feature type="compositionally biased region" description="Acidic residues" evidence="2">
    <location>
        <begin position="25"/>
        <end position="38"/>
    </location>
</feature>
<reference evidence="4" key="1">
    <citation type="submission" date="2022-12" db="EMBL/GenBank/DDBJ databases">
        <authorList>
            <person name="Petersen C."/>
        </authorList>
    </citation>
    <scope>NUCLEOTIDE SEQUENCE</scope>
    <source>
        <strain evidence="4">IBT 3081</strain>
    </source>
</reference>
<dbReference type="FunFam" id="3.30.2300.10:FF:000001">
    <property type="entry name" value="THUMP domain-containing protein 1"/>
    <property type="match status" value="1"/>
</dbReference>
<evidence type="ECO:0000313" key="4">
    <source>
        <dbReference type="EMBL" id="KAJ5382766.1"/>
    </source>
</evidence>
<comment type="caution">
    <text evidence="4">The sequence shown here is derived from an EMBL/GenBank/DDBJ whole genome shotgun (WGS) entry which is preliminary data.</text>
</comment>
<dbReference type="GO" id="GO:0006400">
    <property type="term" value="P:tRNA modification"/>
    <property type="evidence" value="ECO:0007669"/>
    <property type="project" value="InterPro"/>
</dbReference>
<reference evidence="4" key="2">
    <citation type="journal article" date="2023" name="IMA Fungus">
        <title>Comparative genomic study of the Penicillium genus elucidates a diverse pangenome and 15 lateral gene transfer events.</title>
        <authorList>
            <person name="Petersen C."/>
            <person name="Sorensen T."/>
            <person name="Nielsen M.R."/>
            <person name="Sondergaard T.E."/>
            <person name="Sorensen J.L."/>
            <person name="Fitzpatrick D.A."/>
            <person name="Frisvad J.C."/>
            <person name="Nielsen K.L."/>
        </authorList>
    </citation>
    <scope>NUCLEOTIDE SEQUENCE</scope>
    <source>
        <strain evidence="4">IBT 3081</strain>
    </source>
</reference>
<evidence type="ECO:0000256" key="1">
    <source>
        <dbReference type="PROSITE-ProRule" id="PRU00529"/>
    </source>
</evidence>
<dbReference type="RefSeq" id="XP_056582542.1">
    <property type="nucleotide sequence ID" value="XM_056718407.1"/>
</dbReference>
<dbReference type="SUPFAM" id="SSF143437">
    <property type="entry name" value="THUMP domain-like"/>
    <property type="match status" value="1"/>
</dbReference>
<keyword evidence="1" id="KW-0694">RNA-binding</keyword>
<dbReference type="InterPro" id="IPR040183">
    <property type="entry name" value="THUMPD1-like"/>
</dbReference>
<evidence type="ECO:0000256" key="2">
    <source>
        <dbReference type="SAM" id="MobiDB-lite"/>
    </source>
</evidence>
<dbReference type="OrthoDB" id="367221at2759"/>
<evidence type="ECO:0000313" key="5">
    <source>
        <dbReference type="Proteomes" id="UP001147752"/>
    </source>
</evidence>
<dbReference type="CDD" id="cd11717">
    <property type="entry name" value="THUMP_THUMPD1_like"/>
    <property type="match status" value="1"/>
</dbReference>
<dbReference type="Gene3D" id="3.30.2300.10">
    <property type="entry name" value="THUMP superfamily"/>
    <property type="match status" value="1"/>
</dbReference>
<keyword evidence="5" id="KW-1185">Reference proteome</keyword>
<dbReference type="Pfam" id="PF02926">
    <property type="entry name" value="THUMP"/>
    <property type="match status" value="1"/>
</dbReference>
<dbReference type="Proteomes" id="UP001147752">
    <property type="component" value="Unassembled WGS sequence"/>
</dbReference>
<accession>A0A9W9VKH9</accession>
<dbReference type="InterPro" id="IPR004114">
    <property type="entry name" value="THUMP_dom"/>
</dbReference>
<sequence length="227" mass="25714">MGKEGKCLSEALDIFSHAIEGTEKQEEEEQDTDDEDIEAQIRRELEGLQPNKDKKRRFQPIQMDMPCVTFMRLDPSIDPVELVHRLCTEAHAHPETKKSRWIKRMHPVTSMRKTMSVDLAAFAKEILKPHFHSGGPLKTYAIRPTVRGNSKLNRDIIIKTVADAVGPEHPVNLTNYDLMILVDVAQNVIGMSVVQGDYDKLKRFNLAEIYDPSPKEEPAATTSEPKA</sequence>
<dbReference type="EMBL" id="JAPZBT010000001">
    <property type="protein sequence ID" value="KAJ5382766.1"/>
    <property type="molecule type" value="Genomic_DNA"/>
</dbReference>
<evidence type="ECO:0000259" key="3">
    <source>
        <dbReference type="PROSITE" id="PS51165"/>
    </source>
</evidence>
<dbReference type="GeneID" id="81457590"/>
<dbReference type="PROSITE" id="PS51165">
    <property type="entry name" value="THUMP"/>
    <property type="match status" value="1"/>
</dbReference>
<feature type="domain" description="THUMP" evidence="3">
    <location>
        <begin position="90"/>
        <end position="195"/>
    </location>
</feature>
<dbReference type="PANTHER" id="PTHR13452:SF10">
    <property type="entry name" value="THUMP DOMAIN-CONTAINING PROTEIN 1"/>
    <property type="match status" value="1"/>
</dbReference>